<dbReference type="AlphaFoldDB" id="A0A316DKC3"/>
<evidence type="ECO:0000313" key="1">
    <source>
        <dbReference type="EMBL" id="PWK17998.1"/>
    </source>
</evidence>
<dbReference type="GO" id="GO:0016740">
    <property type="term" value="F:transferase activity"/>
    <property type="evidence" value="ECO:0007669"/>
    <property type="project" value="UniProtKB-KW"/>
</dbReference>
<dbReference type="EMBL" id="QGGP01000006">
    <property type="protein sequence ID" value="PWK17998.1"/>
    <property type="molecule type" value="Genomic_DNA"/>
</dbReference>
<dbReference type="RefSeq" id="WP_109682880.1">
    <property type="nucleotide sequence ID" value="NZ_QGGP01000006.1"/>
</dbReference>
<name>A0A316DKC3_9FLAO</name>
<accession>A0A316DKC3</accession>
<organism evidence="1 2">
    <name type="scientific">Xanthomarina spongicola</name>
    <dbReference type="NCBI Taxonomy" id="570520"/>
    <lineage>
        <taxon>Bacteria</taxon>
        <taxon>Pseudomonadati</taxon>
        <taxon>Bacteroidota</taxon>
        <taxon>Flavobacteriia</taxon>
        <taxon>Flavobacteriales</taxon>
        <taxon>Flavobacteriaceae</taxon>
        <taxon>Xanthomarina</taxon>
    </lineage>
</organism>
<reference evidence="1 2" key="1">
    <citation type="submission" date="2018-05" db="EMBL/GenBank/DDBJ databases">
        <title>Genomic Encyclopedia of Archaeal and Bacterial Type Strains, Phase II (KMG-II): from individual species to whole genera.</title>
        <authorList>
            <person name="Goeker M."/>
        </authorList>
    </citation>
    <scope>NUCLEOTIDE SEQUENCE [LARGE SCALE GENOMIC DNA]</scope>
    <source>
        <strain evidence="1 2">DSM 22637</strain>
    </source>
</reference>
<comment type="caution">
    <text evidence="1">The sequence shown here is derived from an EMBL/GenBank/DDBJ whole genome shotgun (WGS) entry which is preliminary data.</text>
</comment>
<evidence type="ECO:0000313" key="2">
    <source>
        <dbReference type="Proteomes" id="UP000245430"/>
    </source>
</evidence>
<protein>
    <submittedName>
        <fullName evidence="1">Putative nucleotidyltransferase-like protein</fullName>
    </submittedName>
</protein>
<dbReference type="Pfam" id="PF14907">
    <property type="entry name" value="NTP_transf_5"/>
    <property type="match status" value="1"/>
</dbReference>
<dbReference type="Proteomes" id="UP000245430">
    <property type="component" value="Unassembled WGS sequence"/>
</dbReference>
<gene>
    <name evidence="1" type="ORF">LX78_02397</name>
</gene>
<sequence>MITPYNAHKVIASILSYKSDLVLLKKTLSEPSFDWDTLVELGSRHLILPTLYIRLKQKSLLDVLPFELKEYLEELTNINRNRNLSLLNDANEISRLFQTHKINHIFLKGMALLSANYFKDAGERMIADIDILVDTKDIDKAYQLLLNNEFDSADESPLHKYIEHKHLPRLIPKEGLAAVEIHRRLFNSRKTNHLLPEDLLLNKQLTNGVYIPSNKDLLQHNILNWQINDKGYYYSRIGFRSAYDSLIILNTHQKLSIKDELKNSYIRSYYLILSIFFEDIELDSIKTRGLKLKFLKYRLKNQILSTFMDRILNKLLFLNILLNRFYQFIMNKNYRKDVISDQKRIFKLLKKPRI</sequence>
<dbReference type="InterPro" id="IPR039498">
    <property type="entry name" value="NTP_transf_5"/>
</dbReference>
<dbReference type="OrthoDB" id="1117814at2"/>
<keyword evidence="2" id="KW-1185">Reference proteome</keyword>
<keyword evidence="1" id="KW-0808">Transferase</keyword>
<proteinExistence type="predicted"/>